<evidence type="ECO:0000256" key="3">
    <source>
        <dbReference type="ARBA" id="ARBA00023274"/>
    </source>
</evidence>
<dbReference type="Proteomes" id="UP000232323">
    <property type="component" value="Unassembled WGS sequence"/>
</dbReference>
<evidence type="ECO:0000313" key="6">
    <source>
        <dbReference type="Proteomes" id="UP000232323"/>
    </source>
</evidence>
<evidence type="ECO:0008006" key="7">
    <source>
        <dbReference type="Google" id="ProtNLM"/>
    </source>
</evidence>
<keyword evidence="3 4" id="KW-0687">Ribonucleoprotein</keyword>
<name>A0A250X7U0_9CHLO</name>
<dbReference type="OrthoDB" id="274765at2759"/>
<evidence type="ECO:0000313" key="5">
    <source>
        <dbReference type="EMBL" id="GAX79154.1"/>
    </source>
</evidence>
<dbReference type="GO" id="GO:0005762">
    <property type="term" value="C:mitochondrial large ribosomal subunit"/>
    <property type="evidence" value="ECO:0007669"/>
    <property type="project" value="TreeGrafter"/>
</dbReference>
<comment type="similarity">
    <text evidence="1 4">Belongs to the universal ribosomal protein uL14 family.</text>
</comment>
<accession>A0A250X7U0</accession>
<dbReference type="GO" id="GO:0006412">
    <property type="term" value="P:translation"/>
    <property type="evidence" value="ECO:0007669"/>
    <property type="project" value="InterPro"/>
</dbReference>
<dbReference type="HAMAP" id="MF_01367">
    <property type="entry name" value="Ribosomal_uL14"/>
    <property type="match status" value="1"/>
</dbReference>
<dbReference type="Pfam" id="PF00238">
    <property type="entry name" value="Ribosomal_L14"/>
    <property type="match status" value="1"/>
</dbReference>
<organism evidence="5 6">
    <name type="scientific">Chlamydomonas eustigma</name>
    <dbReference type="NCBI Taxonomy" id="1157962"/>
    <lineage>
        <taxon>Eukaryota</taxon>
        <taxon>Viridiplantae</taxon>
        <taxon>Chlorophyta</taxon>
        <taxon>core chlorophytes</taxon>
        <taxon>Chlorophyceae</taxon>
        <taxon>CS clade</taxon>
        <taxon>Chlamydomonadales</taxon>
        <taxon>Chlamydomonadaceae</taxon>
        <taxon>Chlamydomonas</taxon>
    </lineage>
</organism>
<dbReference type="CDD" id="cd00337">
    <property type="entry name" value="Ribosomal_uL14"/>
    <property type="match status" value="1"/>
</dbReference>
<dbReference type="SUPFAM" id="SSF50193">
    <property type="entry name" value="Ribosomal protein L14"/>
    <property type="match status" value="1"/>
</dbReference>
<proteinExistence type="inferred from homology"/>
<dbReference type="GO" id="GO:0070180">
    <property type="term" value="F:large ribosomal subunit rRNA binding"/>
    <property type="evidence" value="ECO:0007669"/>
    <property type="project" value="TreeGrafter"/>
</dbReference>
<dbReference type="Gene3D" id="2.40.150.20">
    <property type="entry name" value="Ribosomal protein L14"/>
    <property type="match status" value="1"/>
</dbReference>
<keyword evidence="2 4" id="KW-0689">Ribosomal protein</keyword>
<reference evidence="5 6" key="1">
    <citation type="submission" date="2017-08" db="EMBL/GenBank/DDBJ databases">
        <title>Acidophilic green algal genome provides insights into adaptation to an acidic environment.</title>
        <authorList>
            <person name="Hirooka S."/>
            <person name="Hirose Y."/>
            <person name="Kanesaki Y."/>
            <person name="Higuchi S."/>
            <person name="Fujiwara T."/>
            <person name="Onuma R."/>
            <person name="Era A."/>
            <person name="Ohbayashi R."/>
            <person name="Uzuka A."/>
            <person name="Nozaki H."/>
            <person name="Yoshikawa H."/>
            <person name="Miyagishima S.Y."/>
        </authorList>
    </citation>
    <scope>NUCLEOTIDE SEQUENCE [LARGE SCALE GENOMIC DNA]</scope>
    <source>
        <strain evidence="5 6">NIES-2499</strain>
    </source>
</reference>
<dbReference type="SMART" id="SM01374">
    <property type="entry name" value="Ribosomal_L14"/>
    <property type="match status" value="1"/>
</dbReference>
<dbReference type="InterPro" id="IPR036853">
    <property type="entry name" value="Ribosomal_uL14_sf"/>
</dbReference>
<dbReference type="PANTHER" id="PTHR11761:SF3">
    <property type="entry name" value="LARGE RIBOSOMAL SUBUNIT PROTEIN UL14M"/>
    <property type="match status" value="1"/>
</dbReference>
<evidence type="ECO:0000256" key="2">
    <source>
        <dbReference type="ARBA" id="ARBA00022980"/>
    </source>
</evidence>
<evidence type="ECO:0000256" key="1">
    <source>
        <dbReference type="ARBA" id="ARBA00010745"/>
    </source>
</evidence>
<evidence type="ECO:0000256" key="4">
    <source>
        <dbReference type="RuleBase" id="RU003949"/>
    </source>
</evidence>
<comment type="caution">
    <text evidence="5">The sequence shown here is derived from an EMBL/GenBank/DDBJ whole genome shotgun (WGS) entry which is preliminary data.</text>
</comment>
<dbReference type="GO" id="GO:0003735">
    <property type="term" value="F:structural constituent of ribosome"/>
    <property type="evidence" value="ECO:0007669"/>
    <property type="project" value="InterPro"/>
</dbReference>
<dbReference type="STRING" id="1157962.A0A250X7U0"/>
<keyword evidence="6" id="KW-1185">Reference proteome</keyword>
<dbReference type="InterPro" id="IPR000218">
    <property type="entry name" value="Ribosomal_uL14"/>
</dbReference>
<gene>
    <name evidence="5" type="ORF">CEUSTIGMA_g6594.t1</name>
</gene>
<dbReference type="AlphaFoldDB" id="A0A250X7U0"/>
<dbReference type="EMBL" id="BEGY01000039">
    <property type="protein sequence ID" value="GAX79154.1"/>
    <property type="molecule type" value="Genomic_DNA"/>
</dbReference>
<sequence length="120" mass="13263">MIPRGCLLKVIDNSGARFAKVIGFYGQQGQYGYVGDVVKVAIKDAKGDKVQSGTTKKAVITETKFRQARPNGSHVQHLRNSCVLLSEKGAPLGNRIKGCLGFEFNKPRWRKLGLLSKRLF</sequence>
<protein>
    <recommendedName>
        <fullName evidence="7">Ribosomal protein L14</fullName>
    </recommendedName>
</protein>
<dbReference type="PANTHER" id="PTHR11761">
    <property type="entry name" value="50S/60S RIBOSOMAL PROTEIN L14/L23"/>
    <property type="match status" value="1"/>
</dbReference>